<evidence type="ECO:0000313" key="2">
    <source>
        <dbReference type="EMBL" id="KAH7092285.1"/>
    </source>
</evidence>
<keyword evidence="3" id="KW-1185">Reference proteome</keyword>
<dbReference type="AlphaFoldDB" id="A0A8K0W3A6"/>
<dbReference type="Pfam" id="PF26639">
    <property type="entry name" value="Het-6_barrel"/>
    <property type="match status" value="1"/>
</dbReference>
<name>A0A8K0W3A6_9PLEO</name>
<protein>
    <submittedName>
        <fullName evidence="2">Heterokaryon incompatibility protein-domain-containing protein</fullName>
    </submittedName>
</protein>
<comment type="caution">
    <text evidence="2">The sequence shown here is derived from an EMBL/GenBank/DDBJ whole genome shotgun (WGS) entry which is preliminary data.</text>
</comment>
<sequence length="556" mass="63128">MHPAQHQDEQLRCSCLLFDIDSAPPFEALSYAWGPPEPAVELQCNGLTFTVRPELANALIRMRLQTTTRIIWADAICINQNDIEERNHQVSLMGSIFTSAKRVIVWLGIADPISDHIQETFEVIELISTTCQQSLDDQGNEPQDRWESVQIAASVFTPSLRRGLSKLFKRSWFSRIWCLQEIRLAVDALFLCGKHEIHWHDLGTAASWFFDQDFSHGDDPVNKWLYSIDTYPVERMYDHLSVGFLETLQNSRMFESTDPKDKVYAVLNLVAPRSELDGFEVNYDKSVGEVFAKTAVFIINKTRRLDCLAHVSHPPDYDGNVDHRSWAPRWDHDKRIAAIGGWADCPWRVCAGMSILGTRGYDLNAEELVLQGIYYGKVVTTEALDLNTTNVESAQDKNMENNEGSVQARIRLLARTVVAGQLGCDFIADLGESSQEKFYLSFRHLLQRLSCPDQVGTDFQHPLSADTKILEEDIYTMRGKRRVFWTSNGSLGLGPQCMRADDIVVVLYGGNTPYVLRPRGDKYLFLGEAYVDDIMHGELMQALSEGKVHEQTFHLI</sequence>
<dbReference type="Proteomes" id="UP000813461">
    <property type="component" value="Unassembled WGS sequence"/>
</dbReference>
<dbReference type="InterPro" id="IPR010730">
    <property type="entry name" value="HET"/>
</dbReference>
<dbReference type="PANTHER" id="PTHR24148:SF64">
    <property type="entry name" value="HETEROKARYON INCOMPATIBILITY DOMAIN-CONTAINING PROTEIN"/>
    <property type="match status" value="1"/>
</dbReference>
<dbReference type="EMBL" id="JAGMVJ010000003">
    <property type="protein sequence ID" value="KAH7092285.1"/>
    <property type="molecule type" value="Genomic_DNA"/>
</dbReference>
<evidence type="ECO:0000313" key="3">
    <source>
        <dbReference type="Proteomes" id="UP000813461"/>
    </source>
</evidence>
<dbReference type="PANTHER" id="PTHR24148">
    <property type="entry name" value="ANKYRIN REPEAT DOMAIN-CONTAINING PROTEIN 39 HOMOLOG-RELATED"/>
    <property type="match status" value="1"/>
</dbReference>
<dbReference type="InterPro" id="IPR052895">
    <property type="entry name" value="HetReg/Transcr_Mod"/>
</dbReference>
<dbReference type="OrthoDB" id="5386682at2759"/>
<gene>
    <name evidence="2" type="ORF">FB567DRAFT_435104</name>
</gene>
<dbReference type="Pfam" id="PF06985">
    <property type="entry name" value="HET"/>
    <property type="match status" value="1"/>
</dbReference>
<accession>A0A8K0W3A6</accession>
<reference evidence="2" key="1">
    <citation type="journal article" date="2021" name="Nat. Commun.">
        <title>Genetic determinants of endophytism in the Arabidopsis root mycobiome.</title>
        <authorList>
            <person name="Mesny F."/>
            <person name="Miyauchi S."/>
            <person name="Thiergart T."/>
            <person name="Pickel B."/>
            <person name="Atanasova L."/>
            <person name="Karlsson M."/>
            <person name="Huettel B."/>
            <person name="Barry K.W."/>
            <person name="Haridas S."/>
            <person name="Chen C."/>
            <person name="Bauer D."/>
            <person name="Andreopoulos W."/>
            <person name="Pangilinan J."/>
            <person name="LaButti K."/>
            <person name="Riley R."/>
            <person name="Lipzen A."/>
            <person name="Clum A."/>
            <person name="Drula E."/>
            <person name="Henrissat B."/>
            <person name="Kohler A."/>
            <person name="Grigoriev I.V."/>
            <person name="Martin F.M."/>
            <person name="Hacquard S."/>
        </authorList>
    </citation>
    <scope>NUCLEOTIDE SEQUENCE</scope>
    <source>
        <strain evidence="2">MPI-SDFR-AT-0120</strain>
    </source>
</reference>
<organism evidence="2 3">
    <name type="scientific">Paraphoma chrysanthemicola</name>
    <dbReference type="NCBI Taxonomy" id="798071"/>
    <lineage>
        <taxon>Eukaryota</taxon>
        <taxon>Fungi</taxon>
        <taxon>Dikarya</taxon>
        <taxon>Ascomycota</taxon>
        <taxon>Pezizomycotina</taxon>
        <taxon>Dothideomycetes</taxon>
        <taxon>Pleosporomycetidae</taxon>
        <taxon>Pleosporales</taxon>
        <taxon>Pleosporineae</taxon>
        <taxon>Phaeosphaeriaceae</taxon>
        <taxon>Paraphoma</taxon>
    </lineage>
</organism>
<proteinExistence type="predicted"/>
<feature type="domain" description="Heterokaryon incompatibility" evidence="1">
    <location>
        <begin position="26"/>
        <end position="181"/>
    </location>
</feature>
<evidence type="ECO:0000259" key="1">
    <source>
        <dbReference type="Pfam" id="PF06985"/>
    </source>
</evidence>